<sequence>MSFYKKTTEKLKELKTWAQVKSPKPLQPALSYALDWLAPELLGTGFRMMEISDFALKATVPARPTNFDFQQEIHQGLVLNAALELGRAFLQKQMSESYFQLVASDVQISKKQKWTQDIELLLEIDQSVLDDFFIDFQKVKRGEIEFQIKVKVDKSRKIDSLTLKLQVEKTELLA</sequence>
<dbReference type="HOGENOM" id="CLU_1537095_0_0_7"/>
<dbReference type="EMBL" id="CP003537">
    <property type="protein sequence ID" value="AGH96491.1"/>
    <property type="molecule type" value="Genomic_DNA"/>
</dbReference>
<dbReference type="RefSeq" id="WP_015470981.1">
    <property type="nucleotide sequence ID" value="NC_020813.1"/>
</dbReference>
<gene>
    <name evidence="1" type="ORF">A11Q_2275</name>
</gene>
<reference evidence="1 2" key="1">
    <citation type="journal article" date="2013" name="ISME J.">
        <title>By their genes ye shall know them: genomic signatures of predatory bacteria.</title>
        <authorList>
            <person name="Pasternak Z."/>
            <person name="Pietrokovski S."/>
            <person name="Rotem O."/>
            <person name="Gophna U."/>
            <person name="Lurie-Weinberger M.N."/>
            <person name="Jurkevitch E."/>
        </authorList>
    </citation>
    <scope>NUCLEOTIDE SEQUENCE [LARGE SCALE GENOMIC DNA]</scope>
    <source>
        <strain evidence="1 2">JSS</strain>
    </source>
</reference>
<dbReference type="AlphaFoldDB" id="M4VEP6"/>
<organism evidence="1 2">
    <name type="scientific">Pseudobdellovibrio exovorus JSS</name>
    <dbReference type="NCBI Taxonomy" id="1184267"/>
    <lineage>
        <taxon>Bacteria</taxon>
        <taxon>Pseudomonadati</taxon>
        <taxon>Bdellovibrionota</taxon>
        <taxon>Bdellovibrionia</taxon>
        <taxon>Bdellovibrionales</taxon>
        <taxon>Pseudobdellovibrionaceae</taxon>
        <taxon>Pseudobdellovibrio</taxon>
    </lineage>
</organism>
<proteinExistence type="predicted"/>
<dbReference type="KEGG" id="bex:A11Q_2275"/>
<dbReference type="Proteomes" id="UP000012040">
    <property type="component" value="Chromosome"/>
</dbReference>
<name>M4VEP6_9BACT</name>
<evidence type="ECO:0000313" key="1">
    <source>
        <dbReference type="EMBL" id="AGH96491.1"/>
    </source>
</evidence>
<dbReference type="STRING" id="1184267.A11Q_2275"/>
<dbReference type="PATRIC" id="fig|1184267.3.peg.2305"/>
<evidence type="ECO:0000313" key="2">
    <source>
        <dbReference type="Proteomes" id="UP000012040"/>
    </source>
</evidence>
<accession>M4VEP6</accession>
<keyword evidence="2" id="KW-1185">Reference proteome</keyword>
<protein>
    <submittedName>
        <fullName evidence="1">Uncharacterized protein</fullName>
    </submittedName>
</protein>
<dbReference type="Gene3D" id="3.10.129.10">
    <property type="entry name" value="Hotdog Thioesterase"/>
    <property type="match status" value="1"/>
</dbReference>